<feature type="domain" description="G" evidence="2">
    <location>
        <begin position="34"/>
        <end position="90"/>
    </location>
</feature>
<dbReference type="EMBL" id="MU003702">
    <property type="protein sequence ID" value="KAF2809055.1"/>
    <property type="molecule type" value="Genomic_DNA"/>
</dbReference>
<evidence type="ECO:0000313" key="3">
    <source>
        <dbReference type="EMBL" id="KAF2809055.1"/>
    </source>
</evidence>
<proteinExistence type="predicted"/>
<dbReference type="GO" id="GO:0005525">
    <property type="term" value="F:GTP binding"/>
    <property type="evidence" value="ECO:0007669"/>
    <property type="project" value="InterPro"/>
</dbReference>
<evidence type="ECO:0000256" key="1">
    <source>
        <dbReference type="SAM" id="MobiDB-lite"/>
    </source>
</evidence>
<organism evidence="3">
    <name type="scientific">Mytilinidion resinicola</name>
    <dbReference type="NCBI Taxonomy" id="574789"/>
    <lineage>
        <taxon>Eukaryota</taxon>
        <taxon>Fungi</taxon>
        <taxon>Dikarya</taxon>
        <taxon>Ascomycota</taxon>
        <taxon>Pezizomycotina</taxon>
        <taxon>Dothideomycetes</taxon>
        <taxon>Pleosporomycetidae</taxon>
        <taxon>Mytilinidiales</taxon>
        <taxon>Mytilinidiaceae</taxon>
        <taxon>Mytilinidion</taxon>
    </lineage>
</organism>
<dbReference type="OrthoDB" id="8954335at2759"/>
<dbReference type="Proteomes" id="UP000504636">
    <property type="component" value="Unplaced"/>
</dbReference>
<protein>
    <recommendedName>
        <fullName evidence="2">G domain-containing protein</fullName>
    </recommendedName>
</protein>
<dbReference type="RefSeq" id="XP_033576019.1">
    <property type="nucleotide sequence ID" value="XM_033723651.1"/>
</dbReference>
<reference evidence="5" key="2">
    <citation type="submission" date="2020-04" db="EMBL/GenBank/DDBJ databases">
        <authorList>
            <consortium name="NCBI Genome Project"/>
        </authorList>
    </citation>
    <scope>NUCLEOTIDE SEQUENCE</scope>
    <source>
        <strain evidence="5">CBS 304.34</strain>
    </source>
</reference>
<evidence type="ECO:0000313" key="4">
    <source>
        <dbReference type="Proteomes" id="UP000504636"/>
    </source>
</evidence>
<dbReference type="AlphaFoldDB" id="A0A6A6YM54"/>
<accession>A0A6A6YM54</accession>
<dbReference type="SUPFAM" id="SSF52540">
    <property type="entry name" value="P-loop containing nucleoside triphosphate hydrolases"/>
    <property type="match status" value="1"/>
</dbReference>
<evidence type="ECO:0000259" key="2">
    <source>
        <dbReference type="Pfam" id="PF01926"/>
    </source>
</evidence>
<dbReference type="Gene3D" id="3.40.50.300">
    <property type="entry name" value="P-loop containing nucleotide triphosphate hydrolases"/>
    <property type="match status" value="1"/>
</dbReference>
<keyword evidence="4" id="KW-1185">Reference proteome</keyword>
<feature type="compositionally biased region" description="Low complexity" evidence="1">
    <location>
        <begin position="270"/>
        <end position="291"/>
    </location>
</feature>
<reference evidence="3 5" key="1">
    <citation type="journal article" date="2020" name="Stud. Mycol.">
        <title>101 Dothideomycetes genomes: a test case for predicting lifestyles and emergence of pathogens.</title>
        <authorList>
            <person name="Haridas S."/>
            <person name="Albert R."/>
            <person name="Binder M."/>
            <person name="Bloem J."/>
            <person name="Labutti K."/>
            <person name="Salamov A."/>
            <person name="Andreopoulos B."/>
            <person name="Baker S."/>
            <person name="Barry K."/>
            <person name="Bills G."/>
            <person name="Bluhm B."/>
            <person name="Cannon C."/>
            <person name="Castanera R."/>
            <person name="Culley D."/>
            <person name="Daum C."/>
            <person name="Ezra D."/>
            <person name="Gonzalez J."/>
            <person name="Henrissat B."/>
            <person name="Kuo A."/>
            <person name="Liang C."/>
            <person name="Lipzen A."/>
            <person name="Lutzoni F."/>
            <person name="Magnuson J."/>
            <person name="Mondo S."/>
            <person name="Nolan M."/>
            <person name="Ohm R."/>
            <person name="Pangilinan J."/>
            <person name="Park H.-J."/>
            <person name="Ramirez L."/>
            <person name="Alfaro M."/>
            <person name="Sun H."/>
            <person name="Tritt A."/>
            <person name="Yoshinaga Y."/>
            <person name="Zwiers L.-H."/>
            <person name="Turgeon B."/>
            <person name="Goodwin S."/>
            <person name="Spatafora J."/>
            <person name="Crous P."/>
            <person name="Grigoriev I."/>
        </authorList>
    </citation>
    <scope>NUCLEOTIDE SEQUENCE</scope>
    <source>
        <strain evidence="3 5">CBS 304.34</strain>
    </source>
</reference>
<evidence type="ECO:0000313" key="5">
    <source>
        <dbReference type="RefSeq" id="XP_033576019.1"/>
    </source>
</evidence>
<dbReference type="InterPro" id="IPR006073">
    <property type="entry name" value="GTP-bd"/>
</dbReference>
<feature type="region of interest" description="Disordered" evidence="1">
    <location>
        <begin position="269"/>
        <end position="310"/>
    </location>
</feature>
<name>A0A6A6YM54_9PEZI</name>
<reference evidence="5" key="3">
    <citation type="submission" date="2025-04" db="UniProtKB">
        <authorList>
            <consortium name="RefSeq"/>
        </authorList>
    </citation>
    <scope>IDENTIFICATION</scope>
    <source>
        <strain evidence="5">CBS 304.34</strain>
    </source>
</reference>
<dbReference type="GeneID" id="54464544"/>
<sequence length="391" mass="43180">MERRTERLRSANYAISQTGVRLLRKAFPFRVNAIIVTGLGGVGKSSFVRSVTSEDVPVSKGLAPCTKAPGYYSTIIDSQPYILVDTPGFNTTDPDLDIFRDMMTGLATLQPFVNYVGVLYVTNLEAGRLGPIHIKMHQFLESLCGPAFFQNITIVTTHWDYVSKRAAMDRAADTVPEWEGHWDRLLNPGQGLSGARVYHHGVKLKKSEGKLTVVDLLDIQDQAKERHQEAIAMIASRYRDAPTIEMQVMTELHAKIDVMQTTAAGVLRGTAPAASTTPNSTTSPSSTPDSADVPNSERNSGTNTDGDKWRETKEDSWFDKKNLRFWARELAVLAGTLFGAYMRNPDGGEYSFSSNDRNFDSVFFDSDLEDGFPDDTPNGSESSGKGWCVIM</sequence>
<gene>
    <name evidence="3 5" type="ORF">BDZ99DRAFT_499380</name>
</gene>
<dbReference type="InterPro" id="IPR027417">
    <property type="entry name" value="P-loop_NTPase"/>
</dbReference>
<dbReference type="Pfam" id="PF01926">
    <property type="entry name" value="MMR_HSR1"/>
    <property type="match status" value="1"/>
</dbReference>